<reference evidence="1" key="1">
    <citation type="submission" date="2022-06" db="EMBL/GenBank/DDBJ databases">
        <title>WGS of actinobacteria.</title>
        <authorList>
            <person name="Thawai C."/>
        </authorList>
    </citation>
    <scope>NUCLEOTIDE SEQUENCE</scope>
    <source>
        <strain evidence="1">DSM 42010</strain>
    </source>
</reference>
<dbReference type="RefSeq" id="WP_257629270.1">
    <property type="nucleotide sequence ID" value="NZ_JANIIC010000001.1"/>
</dbReference>
<evidence type="ECO:0000313" key="2">
    <source>
        <dbReference type="Proteomes" id="UP001142400"/>
    </source>
</evidence>
<sequence>MQVHAISKSVLRHRTYSGRSSTAWGKLDEAVGALRELIKRRERVLGTQHPFVVENREWLAEWRAEGEARPDRP</sequence>
<dbReference type="Proteomes" id="UP001142400">
    <property type="component" value="Unassembled WGS sequence"/>
</dbReference>
<protein>
    <submittedName>
        <fullName evidence="1">Tetratricopeptide repeat protein</fullName>
    </submittedName>
</protein>
<proteinExistence type="predicted"/>
<comment type="caution">
    <text evidence="1">The sequence shown here is derived from an EMBL/GenBank/DDBJ whole genome shotgun (WGS) entry which is preliminary data.</text>
</comment>
<evidence type="ECO:0000313" key="1">
    <source>
        <dbReference type="EMBL" id="MCQ8827676.1"/>
    </source>
</evidence>
<keyword evidence="2" id="KW-1185">Reference proteome</keyword>
<accession>A0A9X2LQM0</accession>
<gene>
    <name evidence="1" type="ORF">NQU54_00860</name>
</gene>
<dbReference type="EMBL" id="JANIIC010000001">
    <property type="protein sequence ID" value="MCQ8827676.1"/>
    <property type="molecule type" value="Genomic_DNA"/>
</dbReference>
<name>A0A9X2LQM0_STRMQ</name>
<dbReference type="InterPro" id="IPR011990">
    <property type="entry name" value="TPR-like_helical_dom_sf"/>
</dbReference>
<dbReference type="AlphaFoldDB" id="A0A9X2LQM0"/>
<organism evidence="1 2">
    <name type="scientific">Streptomyces malaysiensis subsp. samsunensis</name>
    <dbReference type="NCBI Taxonomy" id="459658"/>
    <lineage>
        <taxon>Bacteria</taxon>
        <taxon>Bacillati</taxon>
        <taxon>Actinomycetota</taxon>
        <taxon>Actinomycetes</taxon>
        <taxon>Kitasatosporales</taxon>
        <taxon>Streptomycetaceae</taxon>
        <taxon>Streptomyces</taxon>
        <taxon>Streptomyces violaceusniger group</taxon>
    </lineage>
</organism>
<dbReference type="Gene3D" id="1.25.40.10">
    <property type="entry name" value="Tetratricopeptide repeat domain"/>
    <property type="match status" value="1"/>
</dbReference>